<accession>A0AC35F6P0</accession>
<evidence type="ECO:0000313" key="2">
    <source>
        <dbReference type="WBParaSite" id="PS1159_v2.g14450.t1"/>
    </source>
</evidence>
<evidence type="ECO:0000313" key="1">
    <source>
        <dbReference type="Proteomes" id="UP000887580"/>
    </source>
</evidence>
<sequence>MLFQNETIPETYMVILALAETISYHGELFFILALSVYRVLIFVFGRQMDTYAIIIHVIFVWFNTSGFIFFQCHYQCFDTTISPNVVQNDAWDEIEFYSACTFKSVPEYFLILATTIVNDYFPIISLLLYGCIVFKIRYDFRHFIKTFKLKLMVENKSHRSDLYILLQVKN</sequence>
<name>A0AC35F6P0_9BILA</name>
<protein>
    <submittedName>
        <fullName evidence="2">7TM GPCR serpentine receptor class x (Srx) domain-containing protein</fullName>
    </submittedName>
</protein>
<organism evidence="1 2">
    <name type="scientific">Panagrolaimus sp. PS1159</name>
    <dbReference type="NCBI Taxonomy" id="55785"/>
    <lineage>
        <taxon>Eukaryota</taxon>
        <taxon>Metazoa</taxon>
        <taxon>Ecdysozoa</taxon>
        <taxon>Nematoda</taxon>
        <taxon>Chromadorea</taxon>
        <taxon>Rhabditida</taxon>
        <taxon>Tylenchina</taxon>
        <taxon>Panagrolaimomorpha</taxon>
        <taxon>Panagrolaimoidea</taxon>
        <taxon>Panagrolaimidae</taxon>
        <taxon>Panagrolaimus</taxon>
    </lineage>
</organism>
<reference evidence="2" key="1">
    <citation type="submission" date="2022-11" db="UniProtKB">
        <authorList>
            <consortium name="WormBaseParasite"/>
        </authorList>
    </citation>
    <scope>IDENTIFICATION</scope>
</reference>
<dbReference type="WBParaSite" id="PS1159_v2.g14450.t1">
    <property type="protein sequence ID" value="PS1159_v2.g14450.t1"/>
    <property type="gene ID" value="PS1159_v2.g14450"/>
</dbReference>
<proteinExistence type="predicted"/>
<dbReference type="Proteomes" id="UP000887580">
    <property type="component" value="Unplaced"/>
</dbReference>